<dbReference type="GO" id="GO:0009252">
    <property type="term" value="P:peptidoglycan biosynthetic process"/>
    <property type="evidence" value="ECO:0007669"/>
    <property type="project" value="UniProtKB-UniRule"/>
</dbReference>
<comment type="similarity">
    <text evidence="7">Belongs to the transglycosylase MltG family.</text>
</comment>
<feature type="site" description="Important for catalytic activity" evidence="7">
    <location>
        <position position="230"/>
    </location>
</feature>
<dbReference type="Gene3D" id="3.30.1490.480">
    <property type="entry name" value="Endolytic murein transglycosylase"/>
    <property type="match status" value="1"/>
</dbReference>
<name>A0A430HU89_9BURK</name>
<comment type="catalytic activity">
    <reaction evidence="7">
        <text>a peptidoglycan chain = a peptidoglycan chain with N-acetyl-1,6-anhydromuramyl-[peptide] at the reducing end + a peptidoglycan chain with N-acetylglucosamine at the non-reducing end.</text>
        <dbReference type="EC" id="4.2.2.29"/>
    </reaction>
</comment>
<dbReference type="CDD" id="cd08010">
    <property type="entry name" value="MltG_like"/>
    <property type="match status" value="1"/>
</dbReference>
<evidence type="ECO:0000256" key="6">
    <source>
        <dbReference type="ARBA" id="ARBA00023316"/>
    </source>
</evidence>
<dbReference type="OrthoDB" id="9814591at2"/>
<organism evidence="8 9">
    <name type="scientific">Massilia atriviolacea</name>
    <dbReference type="NCBI Taxonomy" id="2495579"/>
    <lineage>
        <taxon>Bacteria</taxon>
        <taxon>Pseudomonadati</taxon>
        <taxon>Pseudomonadota</taxon>
        <taxon>Betaproteobacteria</taxon>
        <taxon>Burkholderiales</taxon>
        <taxon>Oxalobacteraceae</taxon>
        <taxon>Telluria group</taxon>
        <taxon>Massilia</taxon>
    </lineage>
</organism>
<dbReference type="Pfam" id="PF02618">
    <property type="entry name" value="YceG"/>
    <property type="match status" value="1"/>
</dbReference>
<keyword evidence="5 7" id="KW-0456">Lyase</keyword>
<gene>
    <name evidence="7 8" type="primary">mltG</name>
    <name evidence="8" type="ORF">EJB06_02055</name>
</gene>
<keyword evidence="7" id="KW-0997">Cell inner membrane</keyword>
<keyword evidence="1 7" id="KW-1003">Cell membrane</keyword>
<comment type="caution">
    <text evidence="8">The sequence shown here is derived from an EMBL/GenBank/DDBJ whole genome shotgun (WGS) entry which is preliminary data.</text>
</comment>
<keyword evidence="6 7" id="KW-0961">Cell wall biogenesis/degradation</keyword>
<comment type="function">
    <text evidence="7">Functions as a peptidoglycan terminase that cleaves nascent peptidoglycan strands endolytically to terminate their elongation.</text>
</comment>
<dbReference type="GO" id="GO:0071555">
    <property type="term" value="P:cell wall organization"/>
    <property type="evidence" value="ECO:0007669"/>
    <property type="project" value="UniProtKB-KW"/>
</dbReference>
<evidence type="ECO:0000256" key="1">
    <source>
        <dbReference type="ARBA" id="ARBA00022475"/>
    </source>
</evidence>
<evidence type="ECO:0000256" key="3">
    <source>
        <dbReference type="ARBA" id="ARBA00022989"/>
    </source>
</evidence>
<keyword evidence="2 7" id="KW-0812">Transmembrane</keyword>
<dbReference type="PANTHER" id="PTHR30518:SF2">
    <property type="entry name" value="ENDOLYTIC MUREIN TRANSGLYCOSYLASE"/>
    <property type="match status" value="1"/>
</dbReference>
<keyword evidence="3 7" id="KW-1133">Transmembrane helix</keyword>
<dbReference type="AlphaFoldDB" id="A0A430HU89"/>
<dbReference type="Gene3D" id="3.30.160.60">
    <property type="entry name" value="Classic Zinc Finger"/>
    <property type="match status" value="1"/>
</dbReference>
<evidence type="ECO:0000313" key="9">
    <source>
        <dbReference type="Proteomes" id="UP000278085"/>
    </source>
</evidence>
<sequence length="344" mass="38104">MSRKSRRTRRKTTESGTDLFKKLLILILLLCTAAMMVFFNWAKEPITTAGEPIAFTIHPGSSVVTAAQEIADAGVPVNPYMLSLLARATQTASKIKAGSYELKPNTSPRRLLDQLVRGEFAQESLTIIEGWTFKQMRQAVAANKGLKHDTASLSDTELLARITTDYKAAEGLFFPDTYLFAKGSSDMHIYKQAHTLMMNRLGAAWEKRDPSLPYENAYQALVMASIVEKETGQKSERAMIAGVFVNRLRLGMMLQTDPTVIYGMGDKYAGNIRKRDLETDTPYNTYTRTGLPPTPIALPGVQSLAAAMGPAKTDALYFVARKDGTSQFSSNLSDHNRAVNQYQR</sequence>
<keyword evidence="9" id="KW-1185">Reference proteome</keyword>
<keyword evidence="4 7" id="KW-0472">Membrane</keyword>
<evidence type="ECO:0000256" key="7">
    <source>
        <dbReference type="HAMAP-Rule" id="MF_02065"/>
    </source>
</evidence>
<dbReference type="Proteomes" id="UP000278085">
    <property type="component" value="Unassembled WGS sequence"/>
</dbReference>
<dbReference type="GO" id="GO:0005886">
    <property type="term" value="C:plasma membrane"/>
    <property type="evidence" value="ECO:0007669"/>
    <property type="project" value="UniProtKB-UniRule"/>
</dbReference>
<dbReference type="PANTHER" id="PTHR30518">
    <property type="entry name" value="ENDOLYTIC MUREIN TRANSGLYCOSYLASE"/>
    <property type="match status" value="1"/>
</dbReference>
<evidence type="ECO:0000256" key="4">
    <source>
        <dbReference type="ARBA" id="ARBA00023136"/>
    </source>
</evidence>
<dbReference type="EC" id="4.2.2.29" evidence="7"/>
<dbReference type="GO" id="GO:0008932">
    <property type="term" value="F:lytic endotransglycosylase activity"/>
    <property type="evidence" value="ECO:0007669"/>
    <property type="project" value="UniProtKB-UniRule"/>
</dbReference>
<dbReference type="RefSeq" id="WP_126072328.1">
    <property type="nucleotide sequence ID" value="NZ_CP051166.1"/>
</dbReference>
<accession>A0A430HU89</accession>
<dbReference type="EMBL" id="RXLQ01000001">
    <property type="protein sequence ID" value="RSZ60944.1"/>
    <property type="molecule type" value="Genomic_DNA"/>
</dbReference>
<reference evidence="8 9" key="1">
    <citation type="submission" date="2018-12" db="EMBL/GenBank/DDBJ databases">
        <authorList>
            <person name="Yang E."/>
        </authorList>
    </citation>
    <scope>NUCLEOTIDE SEQUENCE [LARGE SCALE GENOMIC DNA]</scope>
    <source>
        <strain evidence="8 9">SOD</strain>
    </source>
</reference>
<dbReference type="HAMAP" id="MF_02065">
    <property type="entry name" value="MltG"/>
    <property type="match status" value="1"/>
</dbReference>
<evidence type="ECO:0000256" key="2">
    <source>
        <dbReference type="ARBA" id="ARBA00022692"/>
    </source>
</evidence>
<evidence type="ECO:0000313" key="8">
    <source>
        <dbReference type="EMBL" id="RSZ60944.1"/>
    </source>
</evidence>
<evidence type="ECO:0000256" key="5">
    <source>
        <dbReference type="ARBA" id="ARBA00023239"/>
    </source>
</evidence>
<dbReference type="InterPro" id="IPR003770">
    <property type="entry name" value="MLTG-like"/>
</dbReference>
<protein>
    <recommendedName>
        <fullName evidence="7">Endolytic murein transglycosylase</fullName>
        <ecNumber evidence="7">4.2.2.29</ecNumber>
    </recommendedName>
    <alternativeName>
        <fullName evidence="7">Peptidoglycan lytic transglycosylase</fullName>
    </alternativeName>
    <alternativeName>
        <fullName evidence="7">Peptidoglycan polymerization terminase</fullName>
    </alternativeName>
</protein>
<dbReference type="NCBIfam" id="TIGR00247">
    <property type="entry name" value="endolytic transglycosylase MltG"/>
    <property type="match status" value="1"/>
</dbReference>
<proteinExistence type="inferred from homology"/>